<proteinExistence type="predicted"/>
<keyword evidence="2" id="KW-1185">Reference proteome</keyword>
<organism evidence="1 2">
    <name type="scientific">Primorskyibacter sedentarius</name>
    <dbReference type="NCBI Taxonomy" id="745311"/>
    <lineage>
        <taxon>Bacteria</taxon>
        <taxon>Pseudomonadati</taxon>
        <taxon>Pseudomonadota</taxon>
        <taxon>Alphaproteobacteria</taxon>
        <taxon>Rhodobacterales</taxon>
        <taxon>Roseobacteraceae</taxon>
        <taxon>Primorskyibacter</taxon>
    </lineage>
</organism>
<comment type="caution">
    <text evidence="1">The sequence shown here is derived from an EMBL/GenBank/DDBJ whole genome shotgun (WGS) entry which is preliminary data.</text>
</comment>
<dbReference type="AlphaFoldDB" id="A0A4R3J904"/>
<gene>
    <name evidence="1" type="ORF">EDD52_109171</name>
</gene>
<protein>
    <submittedName>
        <fullName evidence="1">Uncharacterized protein</fullName>
    </submittedName>
</protein>
<dbReference type="EMBL" id="SLZU01000009">
    <property type="protein sequence ID" value="TCS62429.1"/>
    <property type="molecule type" value="Genomic_DNA"/>
</dbReference>
<feature type="non-terminal residue" evidence="1">
    <location>
        <position position="27"/>
    </location>
</feature>
<sequence>MTNKKHTPSYTAEFRTRGVRLFREHRS</sequence>
<accession>A0A4R3J904</accession>
<dbReference type="Proteomes" id="UP000295696">
    <property type="component" value="Unassembled WGS sequence"/>
</dbReference>
<reference evidence="1 2" key="1">
    <citation type="submission" date="2019-03" db="EMBL/GenBank/DDBJ databases">
        <title>Genomic Encyclopedia of Type Strains, Phase IV (KMG-IV): sequencing the most valuable type-strain genomes for metagenomic binning, comparative biology and taxonomic classification.</title>
        <authorList>
            <person name="Goeker M."/>
        </authorList>
    </citation>
    <scope>NUCLEOTIDE SEQUENCE [LARGE SCALE GENOMIC DNA]</scope>
    <source>
        <strain evidence="1 2">DSM 104836</strain>
    </source>
</reference>
<evidence type="ECO:0000313" key="2">
    <source>
        <dbReference type="Proteomes" id="UP000295696"/>
    </source>
</evidence>
<evidence type="ECO:0000313" key="1">
    <source>
        <dbReference type="EMBL" id="TCS62429.1"/>
    </source>
</evidence>
<name>A0A4R3J904_9RHOB</name>